<accession>A0AAE0EJT5</accession>
<organism evidence="2 3">
    <name type="scientific">Dipteronia sinensis</name>
    <dbReference type="NCBI Taxonomy" id="43782"/>
    <lineage>
        <taxon>Eukaryota</taxon>
        <taxon>Viridiplantae</taxon>
        <taxon>Streptophyta</taxon>
        <taxon>Embryophyta</taxon>
        <taxon>Tracheophyta</taxon>
        <taxon>Spermatophyta</taxon>
        <taxon>Magnoliopsida</taxon>
        <taxon>eudicotyledons</taxon>
        <taxon>Gunneridae</taxon>
        <taxon>Pentapetalae</taxon>
        <taxon>rosids</taxon>
        <taxon>malvids</taxon>
        <taxon>Sapindales</taxon>
        <taxon>Sapindaceae</taxon>
        <taxon>Hippocastanoideae</taxon>
        <taxon>Acereae</taxon>
        <taxon>Dipteronia</taxon>
    </lineage>
</organism>
<gene>
    <name evidence="2" type="ORF">Dsin_002857</name>
</gene>
<dbReference type="Proteomes" id="UP001281410">
    <property type="component" value="Unassembled WGS sequence"/>
</dbReference>
<evidence type="ECO:0000313" key="3">
    <source>
        <dbReference type="Proteomes" id="UP001281410"/>
    </source>
</evidence>
<comment type="caution">
    <text evidence="2">The sequence shown here is derived from an EMBL/GenBank/DDBJ whole genome shotgun (WGS) entry which is preliminary data.</text>
</comment>
<evidence type="ECO:0000259" key="1">
    <source>
        <dbReference type="Pfam" id="PF00078"/>
    </source>
</evidence>
<feature type="domain" description="Reverse transcriptase" evidence="1">
    <location>
        <begin position="1"/>
        <end position="80"/>
    </location>
</feature>
<evidence type="ECO:0000313" key="2">
    <source>
        <dbReference type="EMBL" id="KAK3230976.1"/>
    </source>
</evidence>
<reference evidence="2" key="1">
    <citation type="journal article" date="2023" name="Plant J.">
        <title>Genome sequences and population genomics provide insights into the demographic history, inbreeding, and mutation load of two 'living fossil' tree species of Dipteronia.</title>
        <authorList>
            <person name="Feng Y."/>
            <person name="Comes H.P."/>
            <person name="Chen J."/>
            <person name="Zhu S."/>
            <person name="Lu R."/>
            <person name="Zhang X."/>
            <person name="Li P."/>
            <person name="Qiu J."/>
            <person name="Olsen K.M."/>
            <person name="Qiu Y."/>
        </authorList>
    </citation>
    <scope>NUCLEOTIDE SEQUENCE</scope>
    <source>
        <strain evidence="2">NBL</strain>
    </source>
</reference>
<dbReference type="EMBL" id="JANJYJ010000001">
    <property type="protein sequence ID" value="KAK3230976.1"/>
    <property type="molecule type" value="Genomic_DNA"/>
</dbReference>
<name>A0AAE0EJT5_9ROSI</name>
<dbReference type="InterPro" id="IPR000477">
    <property type="entry name" value="RT_dom"/>
</dbReference>
<proteinExistence type="predicted"/>
<protein>
    <recommendedName>
        <fullName evidence="1">Reverse transcriptase domain-containing protein</fullName>
    </recommendedName>
</protein>
<sequence>MANRLRAVLGKVISETQRAFILGRLISDNAIIGFECMHALRIRRCKDGSMAVKLDMSKAYDRVEWGFLVEVLLKMGFPGDLLCGRACAGVGSCLRRELGGMLELDP</sequence>
<dbReference type="Pfam" id="PF00078">
    <property type="entry name" value="RVT_1"/>
    <property type="match status" value="1"/>
</dbReference>
<keyword evidence="3" id="KW-1185">Reference proteome</keyword>
<dbReference type="AlphaFoldDB" id="A0AAE0EJT5"/>